<protein>
    <submittedName>
        <fullName evidence="1">7310_t:CDS:1</fullName>
    </submittedName>
</protein>
<organism evidence="1 2">
    <name type="scientific">Scutellospora calospora</name>
    <dbReference type="NCBI Taxonomy" id="85575"/>
    <lineage>
        <taxon>Eukaryota</taxon>
        <taxon>Fungi</taxon>
        <taxon>Fungi incertae sedis</taxon>
        <taxon>Mucoromycota</taxon>
        <taxon>Glomeromycotina</taxon>
        <taxon>Glomeromycetes</taxon>
        <taxon>Diversisporales</taxon>
        <taxon>Gigasporaceae</taxon>
        <taxon>Scutellospora</taxon>
    </lineage>
</organism>
<feature type="non-terminal residue" evidence="1">
    <location>
        <position position="41"/>
    </location>
</feature>
<accession>A0ACA9NKP0</accession>
<dbReference type="Proteomes" id="UP000789860">
    <property type="component" value="Unassembled WGS sequence"/>
</dbReference>
<dbReference type="EMBL" id="CAJVPM010026229">
    <property type="protein sequence ID" value="CAG8661251.1"/>
    <property type="molecule type" value="Genomic_DNA"/>
</dbReference>
<keyword evidence="2" id="KW-1185">Reference proteome</keyword>
<name>A0ACA9NKP0_9GLOM</name>
<comment type="caution">
    <text evidence="1">The sequence shown here is derived from an EMBL/GenBank/DDBJ whole genome shotgun (WGS) entry which is preliminary data.</text>
</comment>
<reference evidence="1" key="1">
    <citation type="submission" date="2021-06" db="EMBL/GenBank/DDBJ databases">
        <authorList>
            <person name="Kallberg Y."/>
            <person name="Tangrot J."/>
            <person name="Rosling A."/>
        </authorList>
    </citation>
    <scope>NUCLEOTIDE SEQUENCE</scope>
    <source>
        <strain evidence="1">AU212A</strain>
    </source>
</reference>
<feature type="non-terminal residue" evidence="1">
    <location>
        <position position="1"/>
    </location>
</feature>
<evidence type="ECO:0000313" key="1">
    <source>
        <dbReference type="EMBL" id="CAG8661251.1"/>
    </source>
</evidence>
<evidence type="ECO:0000313" key="2">
    <source>
        <dbReference type="Proteomes" id="UP000789860"/>
    </source>
</evidence>
<gene>
    <name evidence="1" type="ORF">SCALOS_LOCUS9040</name>
</gene>
<proteinExistence type="predicted"/>
<sequence length="41" mass="4673">GFYTYRAIDFLAPIRLLKAIEVISLKSIIRLIRAIGVINLK</sequence>